<evidence type="ECO:0000313" key="2">
    <source>
        <dbReference type="EMBL" id="KAK3346823.1"/>
    </source>
</evidence>
<gene>
    <name evidence="2" type="ORF">B0T25DRAFT_289137</name>
</gene>
<protein>
    <recommendedName>
        <fullName evidence="4">Secreted protein</fullName>
    </recommendedName>
</protein>
<accession>A0AAJ0HC16</accession>
<proteinExistence type="predicted"/>
<dbReference type="EMBL" id="JAUIQD010000006">
    <property type="protein sequence ID" value="KAK3346823.1"/>
    <property type="molecule type" value="Genomic_DNA"/>
</dbReference>
<reference evidence="2" key="1">
    <citation type="journal article" date="2023" name="Mol. Phylogenet. Evol.">
        <title>Genome-scale phylogeny and comparative genomics of the fungal order Sordariales.</title>
        <authorList>
            <person name="Hensen N."/>
            <person name="Bonometti L."/>
            <person name="Westerberg I."/>
            <person name="Brannstrom I.O."/>
            <person name="Guillou S."/>
            <person name="Cros-Aarteil S."/>
            <person name="Calhoun S."/>
            <person name="Haridas S."/>
            <person name="Kuo A."/>
            <person name="Mondo S."/>
            <person name="Pangilinan J."/>
            <person name="Riley R."/>
            <person name="LaButti K."/>
            <person name="Andreopoulos B."/>
            <person name="Lipzen A."/>
            <person name="Chen C."/>
            <person name="Yan M."/>
            <person name="Daum C."/>
            <person name="Ng V."/>
            <person name="Clum A."/>
            <person name="Steindorff A."/>
            <person name="Ohm R.A."/>
            <person name="Martin F."/>
            <person name="Silar P."/>
            <person name="Natvig D.O."/>
            <person name="Lalanne C."/>
            <person name="Gautier V."/>
            <person name="Ament-Velasquez S.L."/>
            <person name="Kruys A."/>
            <person name="Hutchinson M.I."/>
            <person name="Powell A.J."/>
            <person name="Barry K."/>
            <person name="Miller A.N."/>
            <person name="Grigoriev I.V."/>
            <person name="Debuchy R."/>
            <person name="Gladieux P."/>
            <person name="Hiltunen Thoren M."/>
            <person name="Johannesson H."/>
        </authorList>
    </citation>
    <scope>NUCLEOTIDE SEQUENCE</scope>
    <source>
        <strain evidence="2">CBS 955.72</strain>
    </source>
</reference>
<evidence type="ECO:0000256" key="1">
    <source>
        <dbReference type="SAM" id="SignalP"/>
    </source>
</evidence>
<name>A0AAJ0HC16_9PEZI</name>
<evidence type="ECO:0000313" key="3">
    <source>
        <dbReference type="Proteomes" id="UP001275084"/>
    </source>
</evidence>
<reference evidence="2" key="2">
    <citation type="submission" date="2023-06" db="EMBL/GenBank/DDBJ databases">
        <authorList>
            <consortium name="Lawrence Berkeley National Laboratory"/>
            <person name="Haridas S."/>
            <person name="Hensen N."/>
            <person name="Bonometti L."/>
            <person name="Westerberg I."/>
            <person name="Brannstrom I.O."/>
            <person name="Guillou S."/>
            <person name="Cros-Aarteil S."/>
            <person name="Calhoun S."/>
            <person name="Kuo A."/>
            <person name="Mondo S."/>
            <person name="Pangilinan J."/>
            <person name="Riley R."/>
            <person name="Labutti K."/>
            <person name="Andreopoulos B."/>
            <person name="Lipzen A."/>
            <person name="Chen C."/>
            <person name="Yanf M."/>
            <person name="Daum C."/>
            <person name="Ng V."/>
            <person name="Clum A."/>
            <person name="Steindorff A."/>
            <person name="Ohm R."/>
            <person name="Martin F."/>
            <person name="Silar P."/>
            <person name="Natvig D."/>
            <person name="Lalanne C."/>
            <person name="Gautier V."/>
            <person name="Ament-Velasquez S.L."/>
            <person name="Kruys A."/>
            <person name="Hutchinson M.I."/>
            <person name="Powell A.J."/>
            <person name="Barry K."/>
            <person name="Miller A.N."/>
            <person name="Grigoriev I.V."/>
            <person name="Debuchy R."/>
            <person name="Gladieux P."/>
            <person name="Thoren M.H."/>
            <person name="Johannesson H."/>
        </authorList>
    </citation>
    <scope>NUCLEOTIDE SEQUENCE</scope>
    <source>
        <strain evidence="2">CBS 955.72</strain>
    </source>
</reference>
<comment type="caution">
    <text evidence="2">The sequence shown here is derived from an EMBL/GenBank/DDBJ whole genome shotgun (WGS) entry which is preliminary data.</text>
</comment>
<keyword evidence="1" id="KW-0732">Signal</keyword>
<dbReference type="Proteomes" id="UP001275084">
    <property type="component" value="Unassembled WGS sequence"/>
</dbReference>
<feature type="chain" id="PRO_5042491896" description="Secreted protein" evidence="1">
    <location>
        <begin position="20"/>
        <end position="113"/>
    </location>
</feature>
<feature type="signal peptide" evidence="1">
    <location>
        <begin position="1"/>
        <end position="19"/>
    </location>
</feature>
<dbReference type="AlphaFoldDB" id="A0AAJ0HC16"/>
<organism evidence="2 3">
    <name type="scientific">Lasiosphaeria hispida</name>
    <dbReference type="NCBI Taxonomy" id="260671"/>
    <lineage>
        <taxon>Eukaryota</taxon>
        <taxon>Fungi</taxon>
        <taxon>Dikarya</taxon>
        <taxon>Ascomycota</taxon>
        <taxon>Pezizomycotina</taxon>
        <taxon>Sordariomycetes</taxon>
        <taxon>Sordariomycetidae</taxon>
        <taxon>Sordariales</taxon>
        <taxon>Lasiosphaeriaceae</taxon>
        <taxon>Lasiosphaeria</taxon>
    </lineage>
</organism>
<keyword evidence="3" id="KW-1185">Reference proteome</keyword>
<sequence>MWWVYMGTPILSLPFSCHASYQGVLTAFSVAATYCHCLTAKAMRSSKLLGDCMQQHAPFYCAVSTCSFDLQTHLPTATTDFVFRVGLHIFLHCWLLPSLSNTDFSAPRGPYLR</sequence>
<evidence type="ECO:0008006" key="4">
    <source>
        <dbReference type="Google" id="ProtNLM"/>
    </source>
</evidence>